<accession>A0ABD2CN13</accession>
<keyword evidence="2" id="KW-1185">Reference proteome</keyword>
<dbReference type="Proteomes" id="UP001607303">
    <property type="component" value="Unassembled WGS sequence"/>
</dbReference>
<organism evidence="1 2">
    <name type="scientific">Vespula maculifrons</name>
    <name type="common">Eastern yellow jacket</name>
    <name type="synonym">Wasp</name>
    <dbReference type="NCBI Taxonomy" id="7453"/>
    <lineage>
        <taxon>Eukaryota</taxon>
        <taxon>Metazoa</taxon>
        <taxon>Ecdysozoa</taxon>
        <taxon>Arthropoda</taxon>
        <taxon>Hexapoda</taxon>
        <taxon>Insecta</taxon>
        <taxon>Pterygota</taxon>
        <taxon>Neoptera</taxon>
        <taxon>Endopterygota</taxon>
        <taxon>Hymenoptera</taxon>
        <taxon>Apocrita</taxon>
        <taxon>Aculeata</taxon>
        <taxon>Vespoidea</taxon>
        <taxon>Vespidae</taxon>
        <taxon>Vespinae</taxon>
        <taxon>Vespula</taxon>
    </lineage>
</organism>
<dbReference type="EMBL" id="JAYRBN010000038">
    <property type="protein sequence ID" value="KAL2746084.1"/>
    <property type="molecule type" value="Genomic_DNA"/>
</dbReference>
<dbReference type="AlphaFoldDB" id="A0ABD2CN13"/>
<protein>
    <submittedName>
        <fullName evidence="1">Uncharacterized protein</fullName>
    </submittedName>
</protein>
<name>A0ABD2CN13_VESMC</name>
<evidence type="ECO:0000313" key="2">
    <source>
        <dbReference type="Proteomes" id="UP001607303"/>
    </source>
</evidence>
<comment type="caution">
    <text evidence="1">The sequence shown here is derived from an EMBL/GenBank/DDBJ whole genome shotgun (WGS) entry which is preliminary data.</text>
</comment>
<evidence type="ECO:0000313" key="1">
    <source>
        <dbReference type="EMBL" id="KAL2746084.1"/>
    </source>
</evidence>
<gene>
    <name evidence="1" type="ORF">V1477_005741</name>
</gene>
<reference evidence="1 2" key="1">
    <citation type="journal article" date="2024" name="Ann. Entomol. Soc. Am.">
        <title>Genomic analyses of the southern and eastern yellowjacket wasps (Hymenoptera: Vespidae) reveal evolutionary signatures of social life.</title>
        <authorList>
            <person name="Catto M.A."/>
            <person name="Caine P.B."/>
            <person name="Orr S.E."/>
            <person name="Hunt B.G."/>
            <person name="Goodisman M.A.D."/>
        </authorList>
    </citation>
    <scope>NUCLEOTIDE SEQUENCE [LARGE SCALE GENOMIC DNA]</scope>
    <source>
        <strain evidence="1">232</strain>
        <tissue evidence="1">Head and thorax</tissue>
    </source>
</reference>
<sequence length="161" mass="18115">MYGGTESVNGNVFHFGCAMFYYLVERCSSLELQFKYKSIRLLCNTSTLLELLSSSVSLPFNCSSNCIALKNKFRYILLSDIKYLFRNAANNSLDSIDHENHFHFHKGRSKASPYFGVSQGTLLNYASNIQCTFSSSCQRYTVISGYGALNLLHSSNSHVND</sequence>
<proteinExistence type="predicted"/>